<dbReference type="AlphaFoldDB" id="A0A178D4I8"/>
<gene>
    <name evidence="2" type="ORF">AYO20_04233</name>
</gene>
<feature type="region of interest" description="Disordered" evidence="1">
    <location>
        <begin position="85"/>
        <end position="191"/>
    </location>
</feature>
<evidence type="ECO:0000256" key="1">
    <source>
        <dbReference type="SAM" id="MobiDB-lite"/>
    </source>
</evidence>
<keyword evidence="3" id="KW-1185">Reference proteome</keyword>
<organism evidence="2 3">
    <name type="scientific">Fonsecaea nubica</name>
    <dbReference type="NCBI Taxonomy" id="856822"/>
    <lineage>
        <taxon>Eukaryota</taxon>
        <taxon>Fungi</taxon>
        <taxon>Dikarya</taxon>
        <taxon>Ascomycota</taxon>
        <taxon>Pezizomycotina</taxon>
        <taxon>Eurotiomycetes</taxon>
        <taxon>Chaetothyriomycetidae</taxon>
        <taxon>Chaetothyriales</taxon>
        <taxon>Herpotrichiellaceae</taxon>
        <taxon>Fonsecaea</taxon>
    </lineage>
</organism>
<evidence type="ECO:0000313" key="2">
    <source>
        <dbReference type="EMBL" id="OAL36617.1"/>
    </source>
</evidence>
<comment type="caution">
    <text evidence="2">The sequence shown here is derived from an EMBL/GenBank/DDBJ whole genome shotgun (WGS) entry which is preliminary data.</text>
</comment>
<protein>
    <submittedName>
        <fullName evidence="2">Uncharacterized protein</fullName>
    </submittedName>
</protein>
<sequence>MSNKVNEALSPPLRPIPNPTEMLVIYIDDSVLSYGSQYFPSMHKQLCKRLRAVARNGEPPKYQERDWFALYVEACYMFSAEEYTGGDDLTPTPPSSDEPSTPRDDVEASRGVPLQSLGAPEVGKLGSADDGSKKNIDPKIRRTCQMRLRSSPMGDVGLVELDDWGQKRKQKPRGPRGLSRSAHPIGKKSKT</sequence>
<feature type="compositionally biased region" description="Basic and acidic residues" evidence="1">
    <location>
        <begin position="130"/>
        <end position="140"/>
    </location>
</feature>
<dbReference type="Proteomes" id="UP000185904">
    <property type="component" value="Unassembled WGS sequence"/>
</dbReference>
<dbReference type="EMBL" id="LVCJ01000021">
    <property type="protein sequence ID" value="OAL36617.1"/>
    <property type="molecule type" value="Genomic_DNA"/>
</dbReference>
<reference evidence="2 3" key="1">
    <citation type="submission" date="2016-03" db="EMBL/GenBank/DDBJ databases">
        <title>The draft genome sequence of Fonsecaea nubica causative agent of cutaneous subcutaneous infection in human host.</title>
        <authorList>
            <person name="Costa F."/>
            <person name="Sybren D.H."/>
            <person name="Raittz R.T."/>
            <person name="Weiss V.A."/>
            <person name="Leao A.C."/>
            <person name="Gomes R."/>
            <person name="De Souza E.M."/>
            <person name="Pedrosa F.O."/>
            <person name="Steffens M.B."/>
            <person name="Bombassaro A."/>
            <person name="Tadra-Sfeir M.Z."/>
            <person name="Moreno L.F."/>
            <person name="Najafzadeh M.J."/>
            <person name="Felipe M.S."/>
            <person name="Teixeira M."/>
            <person name="Sun J."/>
            <person name="Xi L."/>
            <person name="Castro M.A."/>
            <person name="Vicente V.A."/>
        </authorList>
    </citation>
    <scope>NUCLEOTIDE SEQUENCE [LARGE SCALE GENOMIC DNA]</scope>
    <source>
        <strain evidence="2 3">CBS 269.64</strain>
    </source>
</reference>
<accession>A0A178D4I8</accession>
<proteinExistence type="predicted"/>
<evidence type="ECO:0000313" key="3">
    <source>
        <dbReference type="Proteomes" id="UP000185904"/>
    </source>
</evidence>
<name>A0A178D4I8_9EURO</name>
<dbReference type="RefSeq" id="XP_022501629.1">
    <property type="nucleotide sequence ID" value="XM_022642532.1"/>
</dbReference>
<dbReference type="GeneID" id="34587654"/>